<dbReference type="InterPro" id="IPR052032">
    <property type="entry name" value="ATP-dep_AA_Ligase"/>
</dbReference>
<dbReference type="Pfam" id="PF13535">
    <property type="entry name" value="ATP-grasp_4"/>
    <property type="match status" value="1"/>
</dbReference>
<dbReference type="Proteomes" id="UP000758603">
    <property type="component" value="Unassembled WGS sequence"/>
</dbReference>
<dbReference type="Gene3D" id="3.40.50.20">
    <property type="match status" value="1"/>
</dbReference>
<dbReference type="PROSITE" id="PS50975">
    <property type="entry name" value="ATP_GRASP"/>
    <property type="match status" value="1"/>
</dbReference>
<protein>
    <submittedName>
        <fullName evidence="6">Carnosine synthase 1</fullName>
    </submittedName>
</protein>
<evidence type="ECO:0000313" key="6">
    <source>
        <dbReference type="EMBL" id="KAH6640023.1"/>
    </source>
</evidence>
<dbReference type="InterPro" id="IPR011761">
    <property type="entry name" value="ATP-grasp"/>
</dbReference>
<dbReference type="SUPFAM" id="SSF56059">
    <property type="entry name" value="Glutathione synthetase ATP-binding domain-like"/>
    <property type="match status" value="1"/>
</dbReference>
<sequence length="676" mass="75050">MADYKSFRIYSNIPDHQFSLQCQYHVVHDSTKHFENLYIAPKSAASGIDSIPADANGVWISSGDSSSQAHKLSSEKATAALSAFLYQASTDQEPGVVVLQIPKENGYVAHADPWTLRLADCALVSSVQSFLSPLAQVKAYSGSVTNPEEIAAALDASVGGIASHLSLRGESIEQLEFELKRRLNFSWLSSKPIQPRRVGVVVQSKVSITATKSRWDTAAALGIKVVILSSGSWWRENKEPDTHLREGTIDVDLSSDSGRPQRIVDAIKSYPQPFDGICAWSDGLLVDVAEAAVQLRLWTSGPKPYSISTNKYLTHQLLDPKSQEYFGIKSLEELEDRLQSSNPIKFPVVCKPFSGRASEGVYRADDADQLRHAVSRTLASKNGLDVLIEPYIDGPEVDCHLILLQGRLLHAEVLDDFPSDADVAEDVKDKLFAETQEAVPTQLPKDEQIAITETVLKVVRLQGFDTGIFNCEARVRNSSMEYVLAEGGTIPDLEVTKHPRKDGEPILVSIHEVNARTPGIASSASSRIAIGIDYWALQILCAASDWSRYEALATPFSHGDRSDHVWLTNAMVPVTHKGIKPLLSDYPVETWDHQMIDFCYSPLLELSKEYGNLTKYVMRHNANIKEGERYGYKEGDWVWAGCMVIRSPISRQHARQLAETLQEIYNDFVKQKYYIA</sequence>
<keyword evidence="7" id="KW-1185">Reference proteome</keyword>
<dbReference type="GO" id="GO:0005524">
    <property type="term" value="F:ATP binding"/>
    <property type="evidence" value="ECO:0007669"/>
    <property type="project" value="UniProtKB-UniRule"/>
</dbReference>
<dbReference type="GO" id="GO:0046872">
    <property type="term" value="F:metal ion binding"/>
    <property type="evidence" value="ECO:0007669"/>
    <property type="project" value="InterPro"/>
</dbReference>
<feature type="domain" description="ATP-grasp" evidence="5">
    <location>
        <begin position="315"/>
        <end position="543"/>
    </location>
</feature>
<accession>A0A9P8REK1</accession>
<dbReference type="RefSeq" id="XP_045951097.1">
    <property type="nucleotide sequence ID" value="XM_046108697.1"/>
</dbReference>
<dbReference type="Pfam" id="PF18130">
    <property type="entry name" value="ATPgrasp_N"/>
    <property type="match status" value="1"/>
</dbReference>
<dbReference type="GO" id="GO:0016874">
    <property type="term" value="F:ligase activity"/>
    <property type="evidence" value="ECO:0007669"/>
    <property type="project" value="UniProtKB-KW"/>
</dbReference>
<evidence type="ECO:0000256" key="4">
    <source>
        <dbReference type="PROSITE-ProRule" id="PRU00409"/>
    </source>
</evidence>
<evidence type="ECO:0000313" key="7">
    <source>
        <dbReference type="Proteomes" id="UP000758603"/>
    </source>
</evidence>
<dbReference type="OrthoDB" id="434648at2759"/>
<name>A0A9P8REK1_9PEZI</name>
<keyword evidence="2 4" id="KW-0547">Nucleotide-binding</keyword>
<dbReference type="EMBL" id="JAGPXC010000014">
    <property type="protein sequence ID" value="KAH6640023.1"/>
    <property type="molecule type" value="Genomic_DNA"/>
</dbReference>
<evidence type="ECO:0000256" key="3">
    <source>
        <dbReference type="ARBA" id="ARBA00022840"/>
    </source>
</evidence>
<organism evidence="6 7">
    <name type="scientific">Truncatella angustata</name>
    <dbReference type="NCBI Taxonomy" id="152316"/>
    <lineage>
        <taxon>Eukaryota</taxon>
        <taxon>Fungi</taxon>
        <taxon>Dikarya</taxon>
        <taxon>Ascomycota</taxon>
        <taxon>Pezizomycotina</taxon>
        <taxon>Sordariomycetes</taxon>
        <taxon>Xylariomycetidae</taxon>
        <taxon>Amphisphaeriales</taxon>
        <taxon>Sporocadaceae</taxon>
        <taxon>Truncatella</taxon>
    </lineage>
</organism>
<keyword evidence="1" id="KW-0436">Ligase</keyword>
<keyword evidence="3 4" id="KW-0067">ATP-binding</keyword>
<gene>
    <name evidence="6" type="ORF">BKA67DRAFT_671426</name>
</gene>
<evidence type="ECO:0000256" key="1">
    <source>
        <dbReference type="ARBA" id="ARBA00022598"/>
    </source>
</evidence>
<evidence type="ECO:0000259" key="5">
    <source>
        <dbReference type="PROSITE" id="PS50975"/>
    </source>
</evidence>
<dbReference type="PANTHER" id="PTHR43585">
    <property type="entry name" value="FUMIPYRROLE BIOSYNTHESIS PROTEIN C"/>
    <property type="match status" value="1"/>
</dbReference>
<evidence type="ECO:0000256" key="2">
    <source>
        <dbReference type="ARBA" id="ARBA00022741"/>
    </source>
</evidence>
<reference evidence="6" key="1">
    <citation type="journal article" date="2021" name="Nat. Commun.">
        <title>Genetic determinants of endophytism in the Arabidopsis root mycobiome.</title>
        <authorList>
            <person name="Mesny F."/>
            <person name="Miyauchi S."/>
            <person name="Thiergart T."/>
            <person name="Pickel B."/>
            <person name="Atanasova L."/>
            <person name="Karlsson M."/>
            <person name="Huettel B."/>
            <person name="Barry K.W."/>
            <person name="Haridas S."/>
            <person name="Chen C."/>
            <person name="Bauer D."/>
            <person name="Andreopoulos W."/>
            <person name="Pangilinan J."/>
            <person name="LaButti K."/>
            <person name="Riley R."/>
            <person name="Lipzen A."/>
            <person name="Clum A."/>
            <person name="Drula E."/>
            <person name="Henrissat B."/>
            <person name="Kohler A."/>
            <person name="Grigoriev I.V."/>
            <person name="Martin F.M."/>
            <person name="Hacquard S."/>
        </authorList>
    </citation>
    <scope>NUCLEOTIDE SEQUENCE</scope>
    <source>
        <strain evidence="6">MPI-SDFR-AT-0073</strain>
    </source>
</reference>
<dbReference type="InterPro" id="IPR041472">
    <property type="entry name" value="BL00235/CARNS1_N"/>
</dbReference>
<dbReference type="PANTHER" id="PTHR43585:SF2">
    <property type="entry name" value="ATP-GRASP ENZYME FSQD"/>
    <property type="match status" value="1"/>
</dbReference>
<dbReference type="Gene3D" id="3.30.470.20">
    <property type="entry name" value="ATP-grasp fold, B domain"/>
    <property type="match status" value="1"/>
</dbReference>
<dbReference type="GeneID" id="70137588"/>
<comment type="caution">
    <text evidence="6">The sequence shown here is derived from an EMBL/GenBank/DDBJ whole genome shotgun (WGS) entry which is preliminary data.</text>
</comment>
<dbReference type="AlphaFoldDB" id="A0A9P8REK1"/>
<proteinExistence type="predicted"/>